<organism evidence="1 2">
    <name type="scientific">Aeromonas veronii</name>
    <dbReference type="NCBI Taxonomy" id="654"/>
    <lineage>
        <taxon>Bacteria</taxon>
        <taxon>Pseudomonadati</taxon>
        <taxon>Pseudomonadota</taxon>
        <taxon>Gammaproteobacteria</taxon>
        <taxon>Aeromonadales</taxon>
        <taxon>Aeromonadaceae</taxon>
        <taxon>Aeromonas</taxon>
    </lineage>
</organism>
<dbReference type="Proteomes" id="UP000241986">
    <property type="component" value="Unassembled WGS sequence"/>
</dbReference>
<evidence type="ECO:0000313" key="2">
    <source>
        <dbReference type="Proteomes" id="UP000241986"/>
    </source>
</evidence>
<reference evidence="1 2" key="1">
    <citation type="submission" date="2018-03" db="EMBL/GenBank/DDBJ databases">
        <title>Aeromonas veronii whole genome sequencing and analysis.</title>
        <authorList>
            <person name="Xie H."/>
            <person name="Liu T."/>
            <person name="Wang K."/>
        </authorList>
    </citation>
    <scope>NUCLEOTIDE SEQUENCE [LARGE SCALE GENOMIC DNA]</scope>
    <source>
        <strain evidence="1 2">XH.VA.1</strain>
    </source>
</reference>
<dbReference type="RefSeq" id="WP_107684622.1">
    <property type="nucleotide sequence ID" value="NZ_PZKL01000045.1"/>
</dbReference>
<proteinExistence type="predicted"/>
<name>A0A2T4MWN4_AERVE</name>
<evidence type="ECO:0000313" key="1">
    <source>
        <dbReference type="EMBL" id="PTH78997.1"/>
    </source>
</evidence>
<comment type="caution">
    <text evidence="1">The sequence shown here is derived from an EMBL/GenBank/DDBJ whole genome shotgun (WGS) entry which is preliminary data.</text>
</comment>
<gene>
    <name evidence="1" type="ORF">DAA48_21400</name>
</gene>
<dbReference type="EMBL" id="PZKL01000045">
    <property type="protein sequence ID" value="PTH78997.1"/>
    <property type="molecule type" value="Genomic_DNA"/>
</dbReference>
<protein>
    <submittedName>
        <fullName evidence="1">Uncharacterized protein</fullName>
    </submittedName>
</protein>
<sequence length="72" mass="8016">MRNYLNELLDTVVPNIEKTGVAHIDDENSRIIEQAQAAKTNTEIIRSISCLVETVVPRLVDQKMKRAPIAAA</sequence>
<dbReference type="AlphaFoldDB" id="A0A2T4MWN4"/>
<accession>A0A2T4MWN4</accession>